<dbReference type="SMART" id="SM00612">
    <property type="entry name" value="Kelch"/>
    <property type="match status" value="4"/>
</dbReference>
<name>A0ABW2Z0E3_9SPHI</name>
<dbReference type="SUPFAM" id="SSF117281">
    <property type="entry name" value="Kelch motif"/>
    <property type="match status" value="2"/>
</dbReference>
<feature type="chain" id="PRO_5045968357" evidence="3">
    <location>
        <begin position="23"/>
        <end position="342"/>
    </location>
</feature>
<dbReference type="Pfam" id="PF24681">
    <property type="entry name" value="Kelch_KLHDC2_KLHL20_DRC7"/>
    <property type="match status" value="1"/>
</dbReference>
<dbReference type="Proteomes" id="UP001596958">
    <property type="component" value="Unassembled WGS sequence"/>
</dbReference>
<dbReference type="InterPro" id="IPR015915">
    <property type="entry name" value="Kelch-typ_b-propeller"/>
</dbReference>
<evidence type="ECO:0000313" key="4">
    <source>
        <dbReference type="EMBL" id="MFD0751588.1"/>
    </source>
</evidence>
<dbReference type="PANTHER" id="PTHR24412">
    <property type="entry name" value="KELCH PROTEIN"/>
    <property type="match status" value="1"/>
</dbReference>
<keyword evidence="1" id="KW-0880">Kelch repeat</keyword>
<keyword evidence="3" id="KW-0732">Signal</keyword>
<organism evidence="4 5">
    <name type="scientific">Mucilaginibacter calamicampi</name>
    <dbReference type="NCBI Taxonomy" id="1302352"/>
    <lineage>
        <taxon>Bacteria</taxon>
        <taxon>Pseudomonadati</taxon>
        <taxon>Bacteroidota</taxon>
        <taxon>Sphingobacteriia</taxon>
        <taxon>Sphingobacteriales</taxon>
        <taxon>Sphingobacteriaceae</taxon>
        <taxon>Mucilaginibacter</taxon>
    </lineage>
</organism>
<dbReference type="PANTHER" id="PTHR24412:SF489">
    <property type="entry name" value="RING FINGER DOMAIN AND KELCH REPEAT-CONTAINING PROTEIN DDB_G0271372"/>
    <property type="match status" value="1"/>
</dbReference>
<gene>
    <name evidence="4" type="ORF">ACFQZS_15655</name>
</gene>
<evidence type="ECO:0000313" key="5">
    <source>
        <dbReference type="Proteomes" id="UP001596958"/>
    </source>
</evidence>
<dbReference type="EMBL" id="JBHTHU010000020">
    <property type="protein sequence ID" value="MFD0751588.1"/>
    <property type="molecule type" value="Genomic_DNA"/>
</dbReference>
<dbReference type="InterPro" id="IPR006652">
    <property type="entry name" value="Kelch_1"/>
</dbReference>
<evidence type="ECO:0000256" key="3">
    <source>
        <dbReference type="SAM" id="SignalP"/>
    </source>
</evidence>
<feature type="signal peptide" evidence="3">
    <location>
        <begin position="1"/>
        <end position="22"/>
    </location>
</feature>
<keyword evidence="5" id="KW-1185">Reference proteome</keyword>
<accession>A0ABW2Z0E3</accession>
<sequence>MKKWIFLLPALVIISLSGRAQSRPGELVKTTNTVNSRSECGMAAANGKLYLIGGGGNAAMPVEIYDPTTATWTKGATAPSVMHHFQPVALGDKIYVLEAFVDNNYPNQTTAANVLCYDTKADSWKKLSGLPVERRRAGAGAAVYNGKLYLAGGIQNGHASGTTNMFDVYDPATDKWTVLANAPHIRDHSMAAVLNDKLYAIGGRNTSIHEPEFSAFYSKVVLEVDEYDFKTGKWSTLQAKLPKGSGGGSAIAAGPFLFYIGGERATDTEPNAPRKDIYYIDPRTYKAFTKASDLNFARNGPGGAVITTVNGNKTNYDIYIAGGAGNNGIALEKSNVTTDEVF</sequence>
<protein>
    <submittedName>
        <fullName evidence="4">Kelch repeat-containing protein</fullName>
    </submittedName>
</protein>
<dbReference type="RefSeq" id="WP_377101870.1">
    <property type="nucleotide sequence ID" value="NZ_JBHTHU010000020.1"/>
</dbReference>
<dbReference type="Pfam" id="PF01344">
    <property type="entry name" value="Kelch_1"/>
    <property type="match status" value="1"/>
</dbReference>
<keyword evidence="2" id="KW-0677">Repeat</keyword>
<comment type="caution">
    <text evidence="4">The sequence shown here is derived from an EMBL/GenBank/DDBJ whole genome shotgun (WGS) entry which is preliminary data.</text>
</comment>
<evidence type="ECO:0000256" key="1">
    <source>
        <dbReference type="ARBA" id="ARBA00022441"/>
    </source>
</evidence>
<proteinExistence type="predicted"/>
<reference evidence="5" key="1">
    <citation type="journal article" date="2019" name="Int. J. Syst. Evol. Microbiol.">
        <title>The Global Catalogue of Microorganisms (GCM) 10K type strain sequencing project: providing services to taxonomists for standard genome sequencing and annotation.</title>
        <authorList>
            <consortium name="The Broad Institute Genomics Platform"/>
            <consortium name="The Broad Institute Genome Sequencing Center for Infectious Disease"/>
            <person name="Wu L."/>
            <person name="Ma J."/>
        </authorList>
    </citation>
    <scope>NUCLEOTIDE SEQUENCE [LARGE SCALE GENOMIC DNA]</scope>
    <source>
        <strain evidence="5">CCUG 63418</strain>
    </source>
</reference>
<evidence type="ECO:0000256" key="2">
    <source>
        <dbReference type="ARBA" id="ARBA00022737"/>
    </source>
</evidence>
<dbReference type="Gene3D" id="2.120.10.80">
    <property type="entry name" value="Kelch-type beta propeller"/>
    <property type="match status" value="2"/>
</dbReference>